<evidence type="ECO:0000256" key="1">
    <source>
        <dbReference type="SAM" id="MobiDB-lite"/>
    </source>
</evidence>
<dbReference type="EMBL" id="BARU01029577">
    <property type="protein sequence ID" value="GAH68531.1"/>
    <property type="molecule type" value="Genomic_DNA"/>
</dbReference>
<comment type="caution">
    <text evidence="2">The sequence shown here is derived from an EMBL/GenBank/DDBJ whole genome shotgun (WGS) entry which is preliminary data.</text>
</comment>
<feature type="region of interest" description="Disordered" evidence="1">
    <location>
        <begin position="91"/>
        <end position="114"/>
    </location>
</feature>
<gene>
    <name evidence="2" type="ORF">S03H2_47031</name>
</gene>
<organism evidence="2">
    <name type="scientific">marine sediment metagenome</name>
    <dbReference type="NCBI Taxonomy" id="412755"/>
    <lineage>
        <taxon>unclassified sequences</taxon>
        <taxon>metagenomes</taxon>
        <taxon>ecological metagenomes</taxon>
    </lineage>
</organism>
<evidence type="ECO:0008006" key="3">
    <source>
        <dbReference type="Google" id="ProtNLM"/>
    </source>
</evidence>
<dbReference type="InterPro" id="IPR007367">
    <property type="entry name" value="DUF433"/>
</dbReference>
<dbReference type="Gene3D" id="1.10.10.10">
    <property type="entry name" value="Winged helix-like DNA-binding domain superfamily/Winged helix DNA-binding domain"/>
    <property type="match status" value="1"/>
</dbReference>
<protein>
    <recommendedName>
        <fullName evidence="3">DUF433 domain-containing protein</fullName>
    </recommendedName>
</protein>
<name>X1HEC3_9ZZZZ</name>
<dbReference type="PANTHER" id="PTHR34849">
    <property type="entry name" value="SSL5025 PROTEIN"/>
    <property type="match status" value="1"/>
</dbReference>
<dbReference type="Pfam" id="PF04255">
    <property type="entry name" value="DUF433"/>
    <property type="match status" value="1"/>
</dbReference>
<proteinExistence type="predicted"/>
<accession>X1HEC3</accession>
<sequence length="114" mass="12589">MADLPPIRVHYPHVEARPDLLAGSPLVRGTKVPVRRLWAWHRKGVTVETLVKRYPALGPAKVLCALAFAYDNQEVVEADLERERQLLDAEAEKVPGAMEQTRLPFGSRPPGSGG</sequence>
<dbReference type="InterPro" id="IPR036388">
    <property type="entry name" value="WH-like_DNA-bd_sf"/>
</dbReference>
<dbReference type="PANTHER" id="PTHR34849:SF3">
    <property type="entry name" value="SSR2962 PROTEIN"/>
    <property type="match status" value="1"/>
</dbReference>
<evidence type="ECO:0000313" key="2">
    <source>
        <dbReference type="EMBL" id="GAH68531.1"/>
    </source>
</evidence>
<dbReference type="AlphaFoldDB" id="X1HEC3"/>
<dbReference type="SUPFAM" id="SSF46689">
    <property type="entry name" value="Homeodomain-like"/>
    <property type="match status" value="1"/>
</dbReference>
<dbReference type="InterPro" id="IPR009057">
    <property type="entry name" value="Homeodomain-like_sf"/>
</dbReference>
<reference evidence="2" key="1">
    <citation type="journal article" date="2014" name="Front. Microbiol.">
        <title>High frequency of phylogenetically diverse reductive dehalogenase-homologous genes in deep subseafloor sedimentary metagenomes.</title>
        <authorList>
            <person name="Kawai M."/>
            <person name="Futagami T."/>
            <person name="Toyoda A."/>
            <person name="Takaki Y."/>
            <person name="Nishi S."/>
            <person name="Hori S."/>
            <person name="Arai W."/>
            <person name="Tsubouchi T."/>
            <person name="Morono Y."/>
            <person name="Uchiyama I."/>
            <person name="Ito T."/>
            <person name="Fujiyama A."/>
            <person name="Inagaki F."/>
            <person name="Takami H."/>
        </authorList>
    </citation>
    <scope>NUCLEOTIDE SEQUENCE</scope>
    <source>
        <strain evidence="2">Expedition CK06-06</strain>
    </source>
</reference>